<dbReference type="InterPro" id="IPR027417">
    <property type="entry name" value="P-loop_NTPase"/>
</dbReference>
<keyword evidence="4" id="KW-0067">ATP-binding</keyword>
<dbReference type="Gene3D" id="3.40.50.300">
    <property type="entry name" value="P-loop containing nucleotide triphosphate hydrolases"/>
    <property type="match status" value="2"/>
</dbReference>
<feature type="transmembrane region" description="Helical" evidence="2">
    <location>
        <begin position="76"/>
        <end position="98"/>
    </location>
</feature>
<keyword evidence="5" id="KW-1185">Reference proteome</keyword>
<feature type="domain" description="Helicase ATP-binding" evidence="3">
    <location>
        <begin position="68"/>
        <end position="309"/>
    </location>
</feature>
<keyword evidence="2" id="KW-0472">Membrane</keyword>
<dbReference type="Proteomes" id="UP000534783">
    <property type="component" value="Unassembled WGS sequence"/>
</dbReference>
<dbReference type="AlphaFoldDB" id="A0A7X6DT32"/>
<protein>
    <submittedName>
        <fullName evidence="4">ATP-dependent helicase</fullName>
    </submittedName>
</protein>
<dbReference type="SMART" id="SM00487">
    <property type="entry name" value="DEXDc"/>
    <property type="match status" value="1"/>
</dbReference>
<evidence type="ECO:0000256" key="1">
    <source>
        <dbReference type="ARBA" id="ARBA00022801"/>
    </source>
</evidence>
<dbReference type="InterPro" id="IPR006935">
    <property type="entry name" value="Helicase/UvrB_N"/>
</dbReference>
<evidence type="ECO:0000313" key="4">
    <source>
        <dbReference type="EMBL" id="NKE72882.1"/>
    </source>
</evidence>
<keyword evidence="2" id="KW-0812">Transmembrane</keyword>
<dbReference type="EMBL" id="VTOW01000004">
    <property type="protein sequence ID" value="NKE72882.1"/>
    <property type="molecule type" value="Genomic_DNA"/>
</dbReference>
<dbReference type="Pfam" id="PF04851">
    <property type="entry name" value="ResIII"/>
    <property type="match status" value="1"/>
</dbReference>
<keyword evidence="4" id="KW-0347">Helicase</keyword>
<evidence type="ECO:0000256" key="2">
    <source>
        <dbReference type="SAM" id="Phobius"/>
    </source>
</evidence>
<dbReference type="Pfam" id="PF00271">
    <property type="entry name" value="Helicase_C"/>
    <property type="match status" value="1"/>
</dbReference>
<gene>
    <name evidence="4" type="ORF">MNODULE_19195</name>
</gene>
<comment type="caution">
    <text evidence="4">The sequence shown here is derived from an EMBL/GenBank/DDBJ whole genome shotgun (WGS) entry which is preliminary data.</text>
</comment>
<name>A0A7X6DT32_9BACT</name>
<dbReference type="InterPro" id="IPR001650">
    <property type="entry name" value="Helicase_C-like"/>
</dbReference>
<organism evidence="4 5">
    <name type="scientific">Candidatus Manganitrophus noduliformans</name>
    <dbReference type="NCBI Taxonomy" id="2606439"/>
    <lineage>
        <taxon>Bacteria</taxon>
        <taxon>Pseudomonadati</taxon>
        <taxon>Nitrospirota</taxon>
        <taxon>Nitrospiria</taxon>
        <taxon>Candidatus Troglogloeales</taxon>
        <taxon>Candidatus Manganitrophaceae</taxon>
        <taxon>Candidatus Manganitrophus</taxon>
    </lineage>
</organism>
<dbReference type="PANTHER" id="PTHR45766">
    <property type="entry name" value="DNA ANNEALING HELICASE AND ENDONUCLEASE ZRANB3 FAMILY MEMBER"/>
    <property type="match status" value="1"/>
</dbReference>
<dbReference type="GO" id="GO:0003677">
    <property type="term" value="F:DNA binding"/>
    <property type="evidence" value="ECO:0007669"/>
    <property type="project" value="InterPro"/>
</dbReference>
<dbReference type="InterPro" id="IPR014001">
    <property type="entry name" value="Helicase_ATP-bd"/>
</dbReference>
<evidence type="ECO:0000313" key="5">
    <source>
        <dbReference type="Proteomes" id="UP000534783"/>
    </source>
</evidence>
<evidence type="ECO:0000259" key="3">
    <source>
        <dbReference type="PROSITE" id="PS51192"/>
    </source>
</evidence>
<dbReference type="GO" id="GO:0004386">
    <property type="term" value="F:helicase activity"/>
    <property type="evidence" value="ECO:0007669"/>
    <property type="project" value="UniProtKB-KW"/>
</dbReference>
<dbReference type="GO" id="GO:0005524">
    <property type="term" value="F:ATP binding"/>
    <property type="evidence" value="ECO:0007669"/>
    <property type="project" value="InterPro"/>
</dbReference>
<accession>A0A7X6DT32</accession>
<reference evidence="4 5" key="1">
    <citation type="journal article" date="2020" name="Nature">
        <title>Bacterial chemolithoautotrophy via manganese oxidation.</title>
        <authorList>
            <person name="Yu H."/>
            <person name="Leadbetter J.R."/>
        </authorList>
    </citation>
    <scope>NUCLEOTIDE SEQUENCE [LARGE SCALE GENOMIC DNA]</scope>
    <source>
        <strain evidence="4 5">Mn-1</strain>
    </source>
</reference>
<proteinExistence type="predicted"/>
<keyword evidence="4" id="KW-0547">Nucleotide-binding</keyword>
<dbReference type="GO" id="GO:0016787">
    <property type="term" value="F:hydrolase activity"/>
    <property type="evidence" value="ECO:0007669"/>
    <property type="project" value="UniProtKB-KW"/>
</dbReference>
<dbReference type="PANTHER" id="PTHR45766:SF6">
    <property type="entry name" value="SWI_SNF-RELATED MATRIX-ASSOCIATED ACTIN-DEPENDENT REGULATOR OF CHROMATIN SUBFAMILY A-LIKE PROTEIN 1"/>
    <property type="match status" value="1"/>
</dbReference>
<dbReference type="SUPFAM" id="SSF52540">
    <property type="entry name" value="P-loop containing nucleoside triphosphate hydrolases"/>
    <property type="match status" value="2"/>
</dbReference>
<keyword evidence="1" id="KW-0378">Hydrolase</keyword>
<keyword evidence="2" id="KW-1133">Transmembrane helix</keyword>
<dbReference type="PROSITE" id="PS51192">
    <property type="entry name" value="HELICASE_ATP_BIND_1"/>
    <property type="match status" value="1"/>
</dbReference>
<sequence>MDRDRRGRMKKLTLSRFLENYKEAIRGHVIDQFRPLYTPADRKEYADRLSTLKRKPFAAQIDAIAGLTMALRRQRAAFLVGEMGVGKTAVSIAVAYLLGMKNVLVLCPPHLVQKWEKEIKMTLPCCEVIQVRSITGLCKSYQNPASKPRFFILSRERAKLSYRWKPAVLSLKRILLVEEEGRTKRAALSILACPACFAEVKDRDGIPFSLDQLGRRKEKCLSCGGPLWEADRTGVRRYAIADFIKQKMKGCFELFIADELHELKAKGSAQGLAAAALAGSAKKVLALTGTLFGGYSTTLFHLLYRFTPEVKKAFRHNDEGRWASRYGILERITKFEEGHSEDGAVSRRRRYHTRVVERPGISPEVIFHLIDKGVFLRLSDLSVRLPLYQEEVLLSEMEPAQKEAYKRLALDLIQALKEQLASGNKSLLGIYLQALLSYPDQPFRGETVIDKETGEIVARAPALPEEMIYPKEHRLIDLVRKELSQCRKVLLYVTHTERRDITGRLERLLTTEGFSVSVLKSHTVSPEQREGWIAEKLRGGLQVLISQPRNVSTGLDLIDFPTILFYEPEYSVYTLRQAGRRSWRIGQHHPVKVYFMAYQETLQEKGLRLIAAKVRSALAVEGELVDAGLSSFQEDQDFFLQLARSIVGEEEVPEGGFEEGIAHPLDWDQPFDPDALPEEMQAPIPVAAAMPEQDGTGHQNGTGINGNSMKVTPLPSEVPVAPPVPCLVPARQAPLFTGVENPEQLALF</sequence>